<dbReference type="InterPro" id="IPR036879">
    <property type="entry name" value="TF_MADSbox_sf"/>
</dbReference>
<feature type="region of interest" description="Disordered" evidence="7">
    <location>
        <begin position="335"/>
        <end position="482"/>
    </location>
</feature>
<dbReference type="Proteomes" id="UP001497444">
    <property type="component" value="Chromosome 8"/>
</dbReference>
<dbReference type="Gene3D" id="3.40.1810.10">
    <property type="entry name" value="Transcription factor, MADS-box"/>
    <property type="match status" value="1"/>
</dbReference>
<feature type="coiled-coil region" evidence="6">
    <location>
        <begin position="90"/>
        <end position="236"/>
    </location>
</feature>
<dbReference type="InterPro" id="IPR033896">
    <property type="entry name" value="MEF2-like_N"/>
</dbReference>
<feature type="compositionally biased region" description="Basic and acidic residues" evidence="7">
    <location>
        <begin position="473"/>
        <end position="482"/>
    </location>
</feature>
<dbReference type="SUPFAM" id="SSF55455">
    <property type="entry name" value="SRF-like"/>
    <property type="match status" value="1"/>
</dbReference>
<dbReference type="Pfam" id="PF01486">
    <property type="entry name" value="K-box"/>
    <property type="match status" value="1"/>
</dbReference>
<keyword evidence="4" id="KW-0804">Transcription</keyword>
<reference evidence="10" key="1">
    <citation type="submission" date="2024-02" db="EMBL/GenBank/DDBJ databases">
        <authorList>
            <consortium name="ELIXIR-Norway"/>
            <consortium name="Elixir Norway"/>
        </authorList>
    </citation>
    <scope>NUCLEOTIDE SEQUENCE</scope>
</reference>
<comment type="subcellular location">
    <subcellularLocation>
        <location evidence="1">Nucleus</location>
    </subcellularLocation>
</comment>
<dbReference type="Pfam" id="PF00319">
    <property type="entry name" value="SRF-TF"/>
    <property type="match status" value="1"/>
</dbReference>
<keyword evidence="6" id="KW-0175">Coiled coil</keyword>
<dbReference type="EMBL" id="OZ020103">
    <property type="protein sequence ID" value="CAK9277737.1"/>
    <property type="molecule type" value="Genomic_DNA"/>
</dbReference>
<evidence type="ECO:0000256" key="6">
    <source>
        <dbReference type="SAM" id="Coils"/>
    </source>
</evidence>
<dbReference type="PROSITE" id="PS50066">
    <property type="entry name" value="MADS_BOX_2"/>
    <property type="match status" value="1"/>
</dbReference>
<organism evidence="10 11">
    <name type="scientific">Sphagnum jensenii</name>
    <dbReference type="NCBI Taxonomy" id="128206"/>
    <lineage>
        <taxon>Eukaryota</taxon>
        <taxon>Viridiplantae</taxon>
        <taxon>Streptophyta</taxon>
        <taxon>Embryophyta</taxon>
        <taxon>Bryophyta</taxon>
        <taxon>Sphagnophytina</taxon>
        <taxon>Sphagnopsida</taxon>
        <taxon>Sphagnales</taxon>
        <taxon>Sphagnaceae</taxon>
        <taxon>Sphagnum</taxon>
    </lineage>
</organism>
<dbReference type="PROSITE" id="PS00350">
    <property type="entry name" value="MADS_BOX_1"/>
    <property type="match status" value="1"/>
</dbReference>
<dbReference type="PROSITE" id="PS51297">
    <property type="entry name" value="K_BOX"/>
    <property type="match status" value="1"/>
</dbReference>
<feature type="compositionally biased region" description="Basic residues" evidence="7">
    <location>
        <begin position="398"/>
        <end position="409"/>
    </location>
</feature>
<proteinExistence type="predicted"/>
<protein>
    <submittedName>
        <fullName evidence="10">Uncharacterized protein</fullName>
    </submittedName>
</protein>
<evidence type="ECO:0000256" key="2">
    <source>
        <dbReference type="ARBA" id="ARBA00023015"/>
    </source>
</evidence>
<evidence type="ECO:0000259" key="8">
    <source>
        <dbReference type="PROSITE" id="PS50066"/>
    </source>
</evidence>
<keyword evidence="3" id="KW-0238">DNA-binding</keyword>
<keyword evidence="11" id="KW-1185">Reference proteome</keyword>
<evidence type="ECO:0000259" key="9">
    <source>
        <dbReference type="PROSITE" id="PS51297"/>
    </source>
</evidence>
<keyword evidence="5" id="KW-0539">Nucleus</keyword>
<accession>A0ABP0XJH8</accession>
<evidence type="ECO:0000256" key="4">
    <source>
        <dbReference type="ARBA" id="ARBA00023163"/>
    </source>
</evidence>
<dbReference type="InterPro" id="IPR002100">
    <property type="entry name" value="TF_MADSbox"/>
</dbReference>
<evidence type="ECO:0000256" key="3">
    <source>
        <dbReference type="ARBA" id="ARBA00023125"/>
    </source>
</evidence>
<evidence type="ECO:0000256" key="1">
    <source>
        <dbReference type="ARBA" id="ARBA00004123"/>
    </source>
</evidence>
<evidence type="ECO:0000313" key="10">
    <source>
        <dbReference type="EMBL" id="CAK9277737.1"/>
    </source>
</evidence>
<feature type="compositionally biased region" description="Polar residues" evidence="7">
    <location>
        <begin position="337"/>
        <end position="348"/>
    </location>
</feature>
<feature type="domain" description="MADS-box" evidence="8">
    <location>
        <begin position="1"/>
        <end position="61"/>
    </location>
</feature>
<gene>
    <name evidence="10" type="ORF">CSSPJE1EN1_LOCUS23215</name>
</gene>
<dbReference type="PANTHER" id="PTHR48019">
    <property type="entry name" value="SERUM RESPONSE FACTOR HOMOLOG"/>
    <property type="match status" value="1"/>
</dbReference>
<feature type="domain" description="K-box" evidence="9">
    <location>
        <begin position="83"/>
        <end position="190"/>
    </location>
</feature>
<sequence length="482" mass="54487">MGRGKIEIKKIENPTSRQVTFSKRRGGLLKKAHELAVLCDAEVALIVFSSTGKLFEFSSPGSIQDILERYSKCPDGVQTGSNSELMGHEIVKLRQQLERLQSTFRHMLGEDLSMLTVPELLQLEQQLAMGSSRVQARKNQLLLEEIEDLQRKVKADAEEWAQIQGVLKHIKDEMKTLQQNCDNWEQRALHAESKSAILQIEEEKWRVQAQLSQQKIKDLELEMAQVCTRMKELKSQFVCEQGPFLQAGGKHAYVLVLKPVLRESTSDICTCNISGDFEECQECAKWCQMPLTQNRSTGKFLCNACASNAFKFDDTEQCMGCGSLQRVADSQMVATPRVQSPLQKSTMEVSRVNDRRGAGCSPRSQSNLSPDGPPKAKDERLLSSTSEMTISEVERSLKQKWFKQRKPSRRSNSAYSSDTSLQENNANVHVQPNSTRGRTDGRYSVKMSRPPPSASNLKVSPPHLFQERLPLSEMRRNTVHER</sequence>
<dbReference type="InterPro" id="IPR050142">
    <property type="entry name" value="MADS-box/MEF2_TF"/>
</dbReference>
<evidence type="ECO:0000256" key="7">
    <source>
        <dbReference type="SAM" id="MobiDB-lite"/>
    </source>
</evidence>
<dbReference type="SMART" id="SM00432">
    <property type="entry name" value="MADS"/>
    <property type="match status" value="1"/>
</dbReference>
<keyword evidence="2" id="KW-0805">Transcription regulation</keyword>
<evidence type="ECO:0000256" key="5">
    <source>
        <dbReference type="ARBA" id="ARBA00023242"/>
    </source>
</evidence>
<evidence type="ECO:0000313" key="11">
    <source>
        <dbReference type="Proteomes" id="UP001497444"/>
    </source>
</evidence>
<name>A0ABP0XJH8_9BRYO</name>
<feature type="compositionally biased region" description="Polar residues" evidence="7">
    <location>
        <begin position="410"/>
        <end position="436"/>
    </location>
</feature>
<dbReference type="PRINTS" id="PR00404">
    <property type="entry name" value="MADSDOMAIN"/>
</dbReference>
<dbReference type="CDD" id="cd00265">
    <property type="entry name" value="MADS_MEF2_like"/>
    <property type="match status" value="1"/>
</dbReference>
<dbReference type="InterPro" id="IPR002487">
    <property type="entry name" value="TF_Kbox"/>
</dbReference>